<dbReference type="EC" id="2.7.11.1" evidence="1"/>
<dbReference type="PROSITE" id="PS50011">
    <property type="entry name" value="PROTEIN_KINASE_DOM"/>
    <property type="match status" value="1"/>
</dbReference>
<dbReference type="GO" id="GO:0050684">
    <property type="term" value="P:regulation of mRNA processing"/>
    <property type="evidence" value="ECO:0007669"/>
    <property type="project" value="TreeGrafter"/>
</dbReference>
<protein>
    <recommendedName>
        <fullName evidence="1">non-specific serine/threonine protein kinase</fullName>
        <ecNumber evidence="1">2.7.11.1</ecNumber>
    </recommendedName>
</protein>
<dbReference type="Proteomes" id="UP000661280">
    <property type="component" value="Chromosome 5"/>
</dbReference>
<evidence type="ECO:0000313" key="12">
    <source>
        <dbReference type="Proteomes" id="UP000661280"/>
    </source>
</evidence>
<evidence type="ECO:0000256" key="2">
    <source>
        <dbReference type="ARBA" id="ARBA00022527"/>
    </source>
</evidence>
<dbReference type="PANTHER" id="PTHR47634:SF9">
    <property type="entry name" value="PROTEIN KINASE DOMAIN-CONTAINING PROTEIN-RELATED"/>
    <property type="match status" value="1"/>
</dbReference>
<dbReference type="KEGG" id="aluc:AKAW2_50196S"/>
<comment type="catalytic activity">
    <reaction evidence="7">
        <text>L-threonyl-[protein] + ATP = O-phospho-L-threonyl-[protein] + ADP + H(+)</text>
        <dbReference type="Rhea" id="RHEA:46608"/>
        <dbReference type="Rhea" id="RHEA-COMP:11060"/>
        <dbReference type="Rhea" id="RHEA-COMP:11605"/>
        <dbReference type="ChEBI" id="CHEBI:15378"/>
        <dbReference type="ChEBI" id="CHEBI:30013"/>
        <dbReference type="ChEBI" id="CHEBI:30616"/>
        <dbReference type="ChEBI" id="CHEBI:61977"/>
        <dbReference type="ChEBI" id="CHEBI:456216"/>
        <dbReference type="EC" id="2.7.11.1"/>
    </reaction>
</comment>
<keyword evidence="6 9" id="KW-0067">ATP-binding</keyword>
<dbReference type="InterPro" id="IPR000719">
    <property type="entry name" value="Prot_kinase_dom"/>
</dbReference>
<dbReference type="OrthoDB" id="5979581at2759"/>
<evidence type="ECO:0000256" key="1">
    <source>
        <dbReference type="ARBA" id="ARBA00012513"/>
    </source>
</evidence>
<keyword evidence="3" id="KW-0808">Transferase</keyword>
<gene>
    <name evidence="11" type="ORF">AKAW2_50196S</name>
</gene>
<dbReference type="GO" id="GO:0000245">
    <property type="term" value="P:spliceosomal complex assembly"/>
    <property type="evidence" value="ECO:0007669"/>
    <property type="project" value="TreeGrafter"/>
</dbReference>
<dbReference type="GO" id="GO:0004674">
    <property type="term" value="F:protein serine/threonine kinase activity"/>
    <property type="evidence" value="ECO:0007669"/>
    <property type="project" value="UniProtKB-KW"/>
</dbReference>
<evidence type="ECO:0000259" key="10">
    <source>
        <dbReference type="PROSITE" id="PS50011"/>
    </source>
</evidence>
<evidence type="ECO:0000313" key="11">
    <source>
        <dbReference type="EMBL" id="BCR99854.1"/>
    </source>
</evidence>
<dbReference type="AlphaFoldDB" id="A0A7R7WBP9"/>
<dbReference type="GeneID" id="64961176"/>
<keyword evidence="5" id="KW-0418">Kinase</keyword>
<comment type="catalytic activity">
    <reaction evidence="8">
        <text>L-seryl-[protein] + ATP = O-phospho-L-seryl-[protein] + ADP + H(+)</text>
        <dbReference type="Rhea" id="RHEA:17989"/>
        <dbReference type="Rhea" id="RHEA-COMP:9863"/>
        <dbReference type="Rhea" id="RHEA-COMP:11604"/>
        <dbReference type="ChEBI" id="CHEBI:15378"/>
        <dbReference type="ChEBI" id="CHEBI:29999"/>
        <dbReference type="ChEBI" id="CHEBI:30616"/>
        <dbReference type="ChEBI" id="CHEBI:83421"/>
        <dbReference type="ChEBI" id="CHEBI:456216"/>
        <dbReference type="EC" id="2.7.11.1"/>
    </reaction>
</comment>
<feature type="domain" description="Protein kinase" evidence="10">
    <location>
        <begin position="72"/>
        <end position="439"/>
    </location>
</feature>
<accession>A0A7R7WBP9</accession>
<dbReference type="InterPro" id="IPR011009">
    <property type="entry name" value="Kinase-like_dom_sf"/>
</dbReference>
<evidence type="ECO:0000256" key="3">
    <source>
        <dbReference type="ARBA" id="ARBA00022679"/>
    </source>
</evidence>
<dbReference type="InterPro" id="IPR017441">
    <property type="entry name" value="Protein_kinase_ATP_BS"/>
</dbReference>
<reference evidence="11" key="1">
    <citation type="submission" date="2021-01" db="EMBL/GenBank/DDBJ databases">
        <authorList>
            <consortium name="Aspergillus luchuensis mut. kawachii IFO 4304 genome sequencing consortium"/>
            <person name="Kazuki M."/>
            <person name="Futagami T."/>
        </authorList>
    </citation>
    <scope>NUCLEOTIDE SEQUENCE</scope>
    <source>
        <strain evidence="11">IFO 4308</strain>
    </source>
</reference>
<organism evidence="11 12">
    <name type="scientific">Aspergillus kawachii</name>
    <name type="common">White koji mold</name>
    <name type="synonym">Aspergillus awamori var. kawachi</name>
    <dbReference type="NCBI Taxonomy" id="1069201"/>
    <lineage>
        <taxon>Eukaryota</taxon>
        <taxon>Fungi</taxon>
        <taxon>Dikarya</taxon>
        <taxon>Ascomycota</taxon>
        <taxon>Pezizomycotina</taxon>
        <taxon>Eurotiomycetes</taxon>
        <taxon>Eurotiomycetidae</taxon>
        <taxon>Eurotiales</taxon>
        <taxon>Aspergillaceae</taxon>
        <taxon>Aspergillus</taxon>
        <taxon>Aspergillus subgen. Circumdati</taxon>
    </lineage>
</organism>
<sequence>MITKYSSALRNGLSLIKPDKFVLQAAIFRCKRAMCSQAPNVQSESWEEERLPFYRPEQFYPVHIGELLNSKYRVVGKLGYGSYSTVWLCHEKSEKKYVAVKVLTNSLPERTLSGELGIYEHLSNLKTSHTGSAYIRGLYDTFDLLGQDGIHRCLVQPPMHMSLHELRMRSTSQRLDEFLFKQTLLCILRALDFLHREANVVHTGMSSITADRREYFLEMTYGVIDIKATNIMLSIDDKSILEDFEKAEQQSPSPKKVVDENRTIYTSRRLRLPNDNLWGQPVLCDLGQARIGHAHRGLIQPDIYRAPEVLFDMGWGHSADIWNLGVMAWDIFEGRHLFSALDEDQEYSPSHHVAEMVAFLGLPPLSFIQRSEETRHVFSEKGEWLGAGGVTIPDTSLERLEEYLSGNGQQSFLQFIRSMLQWIPGNRKTAKELLNDSWLNS</sequence>
<dbReference type="InterPro" id="IPR051334">
    <property type="entry name" value="SRPK"/>
</dbReference>
<evidence type="ECO:0000256" key="5">
    <source>
        <dbReference type="ARBA" id="ARBA00022777"/>
    </source>
</evidence>
<dbReference type="Gene3D" id="3.30.200.20">
    <property type="entry name" value="Phosphorylase Kinase, domain 1"/>
    <property type="match status" value="1"/>
</dbReference>
<name>A0A7R7WBP9_ASPKA</name>
<feature type="binding site" evidence="9">
    <location>
        <position position="101"/>
    </location>
    <ligand>
        <name>ATP</name>
        <dbReference type="ChEBI" id="CHEBI:30616"/>
    </ligand>
</feature>
<reference evidence="11" key="2">
    <citation type="submission" date="2021-02" db="EMBL/GenBank/DDBJ databases">
        <title>Aspergillus luchuensis mut. kawachii IFO 4304 genome sequence.</title>
        <authorList>
            <person name="Mori K."/>
            <person name="Kadooka C."/>
            <person name="Goto M."/>
            <person name="Futagami T."/>
        </authorList>
    </citation>
    <scope>NUCLEOTIDE SEQUENCE</scope>
    <source>
        <strain evidence="11">IFO 4308</strain>
    </source>
</reference>
<dbReference type="SUPFAM" id="SSF56112">
    <property type="entry name" value="Protein kinase-like (PK-like)"/>
    <property type="match status" value="1"/>
</dbReference>
<evidence type="ECO:0000256" key="7">
    <source>
        <dbReference type="ARBA" id="ARBA00047899"/>
    </source>
</evidence>
<proteinExistence type="predicted"/>
<evidence type="ECO:0000256" key="9">
    <source>
        <dbReference type="PROSITE-ProRule" id="PRU10141"/>
    </source>
</evidence>
<dbReference type="SMART" id="SM00220">
    <property type="entry name" value="S_TKc"/>
    <property type="match status" value="1"/>
</dbReference>
<evidence type="ECO:0000256" key="8">
    <source>
        <dbReference type="ARBA" id="ARBA00048679"/>
    </source>
</evidence>
<evidence type="ECO:0000256" key="6">
    <source>
        <dbReference type="ARBA" id="ARBA00022840"/>
    </source>
</evidence>
<dbReference type="Pfam" id="PF00069">
    <property type="entry name" value="Pkinase"/>
    <property type="match status" value="2"/>
</dbReference>
<keyword evidence="12" id="KW-1185">Reference proteome</keyword>
<dbReference type="RefSeq" id="XP_041543617.1">
    <property type="nucleotide sequence ID" value="XM_041689986.1"/>
</dbReference>
<dbReference type="GO" id="GO:0005524">
    <property type="term" value="F:ATP binding"/>
    <property type="evidence" value="ECO:0007669"/>
    <property type="project" value="UniProtKB-UniRule"/>
</dbReference>
<dbReference type="Gene3D" id="1.10.510.10">
    <property type="entry name" value="Transferase(Phosphotransferase) domain 1"/>
    <property type="match status" value="1"/>
</dbReference>
<dbReference type="GO" id="GO:0005634">
    <property type="term" value="C:nucleus"/>
    <property type="evidence" value="ECO:0007669"/>
    <property type="project" value="TreeGrafter"/>
</dbReference>
<dbReference type="PROSITE" id="PS00107">
    <property type="entry name" value="PROTEIN_KINASE_ATP"/>
    <property type="match status" value="1"/>
</dbReference>
<dbReference type="EMBL" id="AP024429">
    <property type="protein sequence ID" value="BCR99854.1"/>
    <property type="molecule type" value="Genomic_DNA"/>
</dbReference>
<keyword evidence="2" id="KW-0723">Serine/threonine-protein kinase</keyword>
<dbReference type="GO" id="GO:0005737">
    <property type="term" value="C:cytoplasm"/>
    <property type="evidence" value="ECO:0007669"/>
    <property type="project" value="TreeGrafter"/>
</dbReference>
<keyword evidence="4 9" id="KW-0547">Nucleotide-binding</keyword>
<dbReference type="PANTHER" id="PTHR47634">
    <property type="entry name" value="PROTEIN KINASE DOMAIN-CONTAINING PROTEIN-RELATED"/>
    <property type="match status" value="1"/>
</dbReference>
<evidence type="ECO:0000256" key="4">
    <source>
        <dbReference type="ARBA" id="ARBA00022741"/>
    </source>
</evidence>